<organism evidence="1 2">
    <name type="scientific">Tetrahymena thermophila (strain SB210)</name>
    <dbReference type="NCBI Taxonomy" id="312017"/>
    <lineage>
        <taxon>Eukaryota</taxon>
        <taxon>Sar</taxon>
        <taxon>Alveolata</taxon>
        <taxon>Ciliophora</taxon>
        <taxon>Intramacronucleata</taxon>
        <taxon>Oligohymenophorea</taxon>
        <taxon>Hymenostomatida</taxon>
        <taxon>Tetrahymenina</taxon>
        <taxon>Tetrahymenidae</taxon>
        <taxon>Tetrahymena</taxon>
    </lineage>
</organism>
<dbReference type="Proteomes" id="UP000009168">
    <property type="component" value="Unassembled WGS sequence"/>
</dbReference>
<accession>A4VE82</accession>
<dbReference type="RefSeq" id="XP_001471274.1">
    <property type="nucleotide sequence ID" value="XM_001471224.2"/>
</dbReference>
<reference evidence="2" key="1">
    <citation type="journal article" date="2006" name="PLoS Biol.">
        <title>Macronuclear genome sequence of the ciliate Tetrahymena thermophila, a model eukaryote.</title>
        <authorList>
            <person name="Eisen J.A."/>
            <person name="Coyne R.S."/>
            <person name="Wu M."/>
            <person name="Wu D."/>
            <person name="Thiagarajan M."/>
            <person name="Wortman J.R."/>
            <person name="Badger J.H."/>
            <person name="Ren Q."/>
            <person name="Amedeo P."/>
            <person name="Jones K.M."/>
            <person name="Tallon L.J."/>
            <person name="Delcher A.L."/>
            <person name="Salzberg S.L."/>
            <person name="Silva J.C."/>
            <person name="Haas B.J."/>
            <person name="Majoros W.H."/>
            <person name="Farzad M."/>
            <person name="Carlton J.M."/>
            <person name="Smith R.K. Jr."/>
            <person name="Garg J."/>
            <person name="Pearlman R.E."/>
            <person name="Karrer K.M."/>
            <person name="Sun L."/>
            <person name="Manning G."/>
            <person name="Elde N.C."/>
            <person name="Turkewitz A.P."/>
            <person name="Asai D.J."/>
            <person name="Wilkes D.E."/>
            <person name="Wang Y."/>
            <person name="Cai H."/>
            <person name="Collins K."/>
            <person name="Stewart B.A."/>
            <person name="Lee S.R."/>
            <person name="Wilamowska K."/>
            <person name="Weinberg Z."/>
            <person name="Ruzzo W.L."/>
            <person name="Wloga D."/>
            <person name="Gaertig J."/>
            <person name="Frankel J."/>
            <person name="Tsao C.-C."/>
            <person name="Gorovsky M.A."/>
            <person name="Keeling P.J."/>
            <person name="Waller R.F."/>
            <person name="Patron N.J."/>
            <person name="Cherry J.M."/>
            <person name="Stover N.A."/>
            <person name="Krieger C.J."/>
            <person name="del Toro C."/>
            <person name="Ryder H.F."/>
            <person name="Williamson S.C."/>
            <person name="Barbeau R.A."/>
            <person name="Hamilton E.P."/>
            <person name="Orias E."/>
        </authorList>
    </citation>
    <scope>NUCLEOTIDE SEQUENCE [LARGE SCALE GENOMIC DNA]</scope>
    <source>
        <strain evidence="2">SB210</strain>
    </source>
</reference>
<sequence>MRKIKIYFYNQQKINKYLKNKQQRQMIQQNCPNNLNPSKKIKANRLDKKKSNGKSIKEKDQVAKLINDIYNNNTCILLCDQYKKQEFENYILANYSYSRQKMFRELYYNWLMSDMSLEQQEDPSELFLNLQTLIDSYTKRINDEKKLLQEDTFTLMLFFILKYCQYEQFLEFSNEVQLMEQQNPVSIQRVQELKKLNFVKKSQTFQKVCELFIKCFQSLEISDQFIKEQAISKSLIQDQINKIMDEQIIFNQKNVKQTIFNQFLSRILWDQGNIKQQLVNIQLQLIYEYQQIDDYQQYYILMDYLEEIILFYVLCLHSLDEYKEVEQFIQKINYQETYYKLSDIYKISPYKFQEVVIHLISIQDILILCHFW</sequence>
<name>A4VE82_TETTS</name>
<dbReference type="KEGG" id="tet:TTHERM_00086919"/>
<evidence type="ECO:0000313" key="2">
    <source>
        <dbReference type="Proteomes" id="UP000009168"/>
    </source>
</evidence>
<protein>
    <submittedName>
        <fullName evidence="1">Uncharacterized protein</fullName>
    </submittedName>
</protein>
<dbReference type="AlphaFoldDB" id="A4VE82"/>
<proteinExistence type="predicted"/>
<dbReference type="HOGENOM" id="CLU_744932_0_0_1"/>
<gene>
    <name evidence="1" type="ORF">TTHERM_00086919</name>
</gene>
<keyword evidence="2" id="KW-1185">Reference proteome</keyword>
<dbReference type="GeneID" id="7827617"/>
<dbReference type="InParanoid" id="A4VE82"/>
<dbReference type="EMBL" id="GG662749">
    <property type="protein sequence ID" value="EDK31841.1"/>
    <property type="molecule type" value="Genomic_DNA"/>
</dbReference>
<evidence type="ECO:0000313" key="1">
    <source>
        <dbReference type="EMBL" id="EDK31841.1"/>
    </source>
</evidence>